<keyword evidence="4" id="KW-0812">Transmembrane</keyword>
<evidence type="ECO:0000313" key="13">
    <source>
        <dbReference type="Proteomes" id="UP000525078"/>
    </source>
</evidence>
<dbReference type="Pfam" id="PF00560">
    <property type="entry name" value="LRR_1"/>
    <property type="match status" value="4"/>
</dbReference>
<dbReference type="Proteomes" id="UP000525078">
    <property type="component" value="Unassembled WGS sequence"/>
</dbReference>
<dbReference type="EMBL" id="JAATIQ010000022">
    <property type="protein sequence ID" value="KAF4398963.1"/>
    <property type="molecule type" value="Genomic_DNA"/>
</dbReference>
<evidence type="ECO:0000256" key="6">
    <source>
        <dbReference type="ARBA" id="ARBA00022737"/>
    </source>
</evidence>
<comment type="subcellular location">
    <subcellularLocation>
        <location evidence="1">Membrane</location>
        <topology evidence="1">Single-pass type I membrane protein</topology>
    </subcellularLocation>
</comment>
<dbReference type="AlphaFoldDB" id="A0A7J6GDG1"/>
<sequence length="376" mass="41983">MSNTGISDVIPSWLWNFSSADFDMSRNQIYGEIPNFLNDGYYMLNLSYNKLTGPLPHIPVWNMLDLSNNYLSVSVKKIPKAMKNCSALKGLYLGFNKLAGTIPRWIESLPTLRFLVLRSNNFTGHIPNELCKLSMLQVLDASDNSLTGKIPKCFNNLTAMSSKSQKNSFQYYLGVNNQRSRENANVVIKGRENQYNTILYLLSTFDLSTKKLSGEIPEQLTYLDALQSLNLSGNYLSGSLPKKIDSIIDLESLDLSRNHLSGHIPTSLSSLSFLSHLNLLYNNLSGQIPIGTQLQSMDASSFIGNKLCGPLLLKKCIEDRDTTHSDASNEDGEREDDEYWFRLGIGMGFGVSFVGVIVPLVEFHGCVVKFQSKTES</sequence>
<evidence type="ECO:0000256" key="4">
    <source>
        <dbReference type="ARBA" id="ARBA00022692"/>
    </source>
</evidence>
<keyword evidence="8" id="KW-0472">Membrane</keyword>
<dbReference type="Gene3D" id="3.80.10.10">
    <property type="entry name" value="Ribonuclease Inhibitor"/>
    <property type="match status" value="1"/>
</dbReference>
<evidence type="ECO:0000313" key="14">
    <source>
        <dbReference type="Proteomes" id="UP000583929"/>
    </source>
</evidence>
<name>A0A7J6GDG1_CANSA</name>
<evidence type="ECO:0000313" key="11">
    <source>
        <dbReference type="EMBL" id="KAF4380270.1"/>
    </source>
</evidence>
<evidence type="ECO:0000256" key="5">
    <source>
        <dbReference type="ARBA" id="ARBA00022729"/>
    </source>
</evidence>
<dbReference type="InterPro" id="IPR046956">
    <property type="entry name" value="RLP23-like"/>
</dbReference>
<comment type="caution">
    <text evidence="11">The sequence shown here is derived from an EMBL/GenBank/DDBJ whole genome shotgun (WGS) entry which is preliminary data.</text>
</comment>
<dbReference type="InterPro" id="IPR001611">
    <property type="entry name" value="Leu-rich_rpt"/>
</dbReference>
<dbReference type="Proteomes" id="UP000583929">
    <property type="component" value="Unassembled WGS sequence"/>
</dbReference>
<dbReference type="FunFam" id="3.80.10.10:FF:000111">
    <property type="entry name" value="LRR receptor-like serine/threonine-protein kinase ERECTA"/>
    <property type="match status" value="1"/>
</dbReference>
<reference evidence="13 14" key="1">
    <citation type="journal article" date="2020" name="bioRxiv">
        <title>Sequence and annotation of 42 cannabis genomes reveals extensive copy number variation in cannabinoid synthesis and pathogen resistance genes.</title>
        <authorList>
            <person name="Mckernan K.J."/>
            <person name="Helbert Y."/>
            <person name="Kane L.T."/>
            <person name="Ebling H."/>
            <person name="Zhang L."/>
            <person name="Liu B."/>
            <person name="Eaton Z."/>
            <person name="Mclaughlin S."/>
            <person name="Kingan S."/>
            <person name="Baybayan P."/>
            <person name="Concepcion G."/>
            <person name="Jordan M."/>
            <person name="Riva A."/>
            <person name="Barbazuk W."/>
            <person name="Harkins T."/>
        </authorList>
    </citation>
    <scope>NUCLEOTIDE SEQUENCE [LARGE SCALE GENOMIC DNA]</scope>
    <source>
        <strain evidence="13 14">cv. Jamaican Lion 4</strain>
        <strain evidence="12">Father</strain>
        <strain evidence="11">Mother</strain>
        <tissue evidence="11">Leaf</tissue>
    </source>
</reference>
<dbReference type="PANTHER" id="PTHR48063:SF98">
    <property type="entry name" value="LRR RECEPTOR-LIKE SERINE_THREONINE-PROTEIN KINASE FLS2"/>
    <property type="match status" value="1"/>
</dbReference>
<evidence type="ECO:0000256" key="7">
    <source>
        <dbReference type="ARBA" id="ARBA00022989"/>
    </source>
</evidence>
<keyword evidence="10" id="KW-0325">Glycoprotein</keyword>
<comment type="similarity">
    <text evidence="2">Belongs to the RLP family.</text>
</comment>
<accession>A0A7J6GDG1</accession>
<evidence type="ECO:0000256" key="3">
    <source>
        <dbReference type="ARBA" id="ARBA00022614"/>
    </source>
</evidence>
<keyword evidence="6" id="KW-0677">Repeat</keyword>
<protein>
    <submittedName>
        <fullName evidence="11">Uncharacterized protein</fullName>
    </submittedName>
</protein>
<evidence type="ECO:0000256" key="9">
    <source>
        <dbReference type="ARBA" id="ARBA00023170"/>
    </source>
</evidence>
<evidence type="ECO:0000256" key="8">
    <source>
        <dbReference type="ARBA" id="ARBA00023136"/>
    </source>
</evidence>
<evidence type="ECO:0000256" key="2">
    <source>
        <dbReference type="ARBA" id="ARBA00009592"/>
    </source>
</evidence>
<evidence type="ECO:0000256" key="10">
    <source>
        <dbReference type="ARBA" id="ARBA00023180"/>
    </source>
</evidence>
<dbReference type="InterPro" id="IPR032675">
    <property type="entry name" value="LRR_dom_sf"/>
</dbReference>
<keyword evidence="7" id="KW-1133">Transmembrane helix</keyword>
<dbReference type="SUPFAM" id="SSF52058">
    <property type="entry name" value="L domain-like"/>
    <property type="match status" value="1"/>
</dbReference>
<evidence type="ECO:0000256" key="1">
    <source>
        <dbReference type="ARBA" id="ARBA00004479"/>
    </source>
</evidence>
<keyword evidence="9" id="KW-0675">Receptor</keyword>
<dbReference type="FunFam" id="3.80.10.10:FF:000041">
    <property type="entry name" value="LRR receptor-like serine/threonine-protein kinase ERECTA"/>
    <property type="match status" value="1"/>
</dbReference>
<dbReference type="PANTHER" id="PTHR48063">
    <property type="entry name" value="LRR RECEPTOR-LIKE KINASE"/>
    <property type="match status" value="1"/>
</dbReference>
<evidence type="ECO:0000313" key="12">
    <source>
        <dbReference type="EMBL" id="KAF4398963.1"/>
    </source>
</evidence>
<organism evidence="11 13">
    <name type="scientific">Cannabis sativa</name>
    <name type="common">Hemp</name>
    <name type="synonym">Marijuana</name>
    <dbReference type="NCBI Taxonomy" id="3483"/>
    <lineage>
        <taxon>Eukaryota</taxon>
        <taxon>Viridiplantae</taxon>
        <taxon>Streptophyta</taxon>
        <taxon>Embryophyta</taxon>
        <taxon>Tracheophyta</taxon>
        <taxon>Spermatophyta</taxon>
        <taxon>Magnoliopsida</taxon>
        <taxon>eudicotyledons</taxon>
        <taxon>Gunneridae</taxon>
        <taxon>Pentapetalae</taxon>
        <taxon>rosids</taxon>
        <taxon>fabids</taxon>
        <taxon>Rosales</taxon>
        <taxon>Cannabaceae</taxon>
        <taxon>Cannabis</taxon>
    </lineage>
</organism>
<dbReference type="GO" id="GO:0016020">
    <property type="term" value="C:membrane"/>
    <property type="evidence" value="ECO:0007669"/>
    <property type="project" value="UniProtKB-SubCell"/>
</dbReference>
<keyword evidence="14" id="KW-1185">Reference proteome</keyword>
<dbReference type="EMBL" id="JAATIP010000065">
    <property type="protein sequence ID" value="KAF4380270.1"/>
    <property type="molecule type" value="Genomic_DNA"/>
</dbReference>
<gene>
    <name evidence="11" type="ORF">F8388_024563</name>
    <name evidence="12" type="ORF">G4B88_023557</name>
</gene>
<proteinExistence type="inferred from homology"/>
<keyword evidence="3" id="KW-0433">Leucine-rich repeat</keyword>
<keyword evidence="5" id="KW-0732">Signal</keyword>